<feature type="compositionally biased region" description="Basic and acidic residues" evidence="1">
    <location>
        <begin position="1"/>
        <end position="10"/>
    </location>
</feature>
<dbReference type="AlphaFoldDB" id="A0A2V2LGE5"/>
<feature type="compositionally biased region" description="Pro residues" evidence="1">
    <location>
        <begin position="75"/>
        <end position="104"/>
    </location>
</feature>
<feature type="compositionally biased region" description="Acidic residues" evidence="1">
    <location>
        <begin position="172"/>
        <end position="183"/>
    </location>
</feature>
<reference evidence="2 3" key="1">
    <citation type="submission" date="2018-05" db="EMBL/GenBank/DDBJ databases">
        <title>Rhodobacteraceae gen. nov., sp. nov. isolated from sea water.</title>
        <authorList>
            <person name="Ren Y."/>
        </authorList>
    </citation>
    <scope>NUCLEOTIDE SEQUENCE [LARGE SCALE GENOMIC DNA]</scope>
    <source>
        <strain evidence="2 3">TG-679</strain>
    </source>
</reference>
<dbReference type="EMBL" id="QGKU01000033">
    <property type="protein sequence ID" value="PWR02574.1"/>
    <property type="molecule type" value="Genomic_DNA"/>
</dbReference>
<dbReference type="Proteomes" id="UP000245680">
    <property type="component" value="Unassembled WGS sequence"/>
</dbReference>
<protein>
    <submittedName>
        <fullName evidence="2">Uncharacterized protein</fullName>
    </submittedName>
</protein>
<feature type="region of interest" description="Disordered" evidence="1">
    <location>
        <begin position="70"/>
        <end position="241"/>
    </location>
</feature>
<proteinExistence type="predicted"/>
<evidence type="ECO:0000313" key="2">
    <source>
        <dbReference type="EMBL" id="PWR02574.1"/>
    </source>
</evidence>
<feature type="compositionally biased region" description="Basic residues" evidence="1">
    <location>
        <begin position="11"/>
        <end position="24"/>
    </location>
</feature>
<feature type="compositionally biased region" description="Low complexity" evidence="1">
    <location>
        <begin position="192"/>
        <end position="209"/>
    </location>
</feature>
<feature type="compositionally biased region" description="Basic and acidic residues" evidence="1">
    <location>
        <begin position="214"/>
        <end position="223"/>
    </location>
</feature>
<dbReference type="RefSeq" id="WP_109811623.1">
    <property type="nucleotide sequence ID" value="NZ_QGKU01000033.1"/>
</dbReference>
<evidence type="ECO:0000313" key="3">
    <source>
        <dbReference type="Proteomes" id="UP000245680"/>
    </source>
</evidence>
<feature type="region of interest" description="Disordered" evidence="1">
    <location>
        <begin position="1"/>
        <end position="24"/>
    </location>
</feature>
<comment type="caution">
    <text evidence="2">The sequence shown here is derived from an EMBL/GenBank/DDBJ whole genome shotgun (WGS) entry which is preliminary data.</text>
</comment>
<sequence>MAETAPDKTAPKTKTHPLRKLRRALRKWEPDEAGAALREAFHDPAASPGYRRAAMSARVALLRDALDDLHKVKPAEPPAPAPEALPLAPPEPEPEPLPEPPAAPAEPVRHSKMGTLDLSNAAMLLMMTGDEDEEENDVQGNGVDPAEATRAALDGGNGDSADDPMALFAAFGDDDPADADEPDGPSGPPQKSAGPDLAAAAAMLMSADGASEDGPEKPQDDGPKGTGAKSSGDDDDWPWDE</sequence>
<keyword evidence="3" id="KW-1185">Reference proteome</keyword>
<gene>
    <name evidence="2" type="ORF">DKT77_10285</name>
</gene>
<evidence type="ECO:0000256" key="1">
    <source>
        <dbReference type="SAM" id="MobiDB-lite"/>
    </source>
</evidence>
<accession>A0A2V2LGE5</accession>
<organism evidence="2 3">
    <name type="scientific">Meridianimarinicoccus roseus</name>
    <dbReference type="NCBI Taxonomy" id="2072018"/>
    <lineage>
        <taxon>Bacteria</taxon>
        <taxon>Pseudomonadati</taxon>
        <taxon>Pseudomonadota</taxon>
        <taxon>Alphaproteobacteria</taxon>
        <taxon>Rhodobacterales</taxon>
        <taxon>Paracoccaceae</taxon>
        <taxon>Meridianimarinicoccus</taxon>
    </lineage>
</organism>
<name>A0A2V2LGE5_9RHOB</name>